<organism evidence="8 9">
    <name type="scientific">Floridaenema evergladense BLCC-F167</name>
    <dbReference type="NCBI Taxonomy" id="3153639"/>
    <lineage>
        <taxon>Bacteria</taxon>
        <taxon>Bacillati</taxon>
        <taxon>Cyanobacteriota</taxon>
        <taxon>Cyanophyceae</taxon>
        <taxon>Oscillatoriophycideae</taxon>
        <taxon>Aerosakkonematales</taxon>
        <taxon>Aerosakkonemataceae</taxon>
        <taxon>Floridanema</taxon>
        <taxon>Floridanema evergladense</taxon>
    </lineage>
</organism>
<evidence type="ECO:0000256" key="6">
    <source>
        <dbReference type="PROSITE-ProRule" id="PRU00339"/>
    </source>
</evidence>
<keyword evidence="3 8" id="KW-0489">Methyltransferase</keyword>
<keyword evidence="5" id="KW-0949">S-adenosyl-L-methionine</keyword>
<dbReference type="InterPro" id="IPR036804">
    <property type="entry name" value="CheR_N_sf"/>
</dbReference>
<sequence>MFAAPRVNLMNEALINCFIQLISRNIGLHIREEDKNTLTKKIWQRIKLLRIPNPEDYYLFLETRNSQTKVGNWSAEQEWKELVCLLTTGESYFFRDRGQFTLLRTKILPEIIAAKQQSSEKINNHKKSLRVWSAGCSTGEEPYSLAILIKELIPDLDNWNILVIGTDINYKAIEKAKQGIYNPWSFRLVDPHLQIDYFQQRQNEWQIDDRIRQMVKLQQGNLLTDNFPNYNTEIHDMDLILCRNVFVYFEHQAITKVVEKFYNTLVPGGYLMTAHTELYSQDMGEFQVNILPESVIYQRRQGKQLESNNFVQSEVGKTDLHKRYRSHRSQVFKSEIAKDSEKPTVVKELLHQTKSSHGELRYGESAIAKPTEIATKNIANSLNENSSSNLLEEAEILFQEEAYMQAINKAEQIIACHPQHFAAYYLLAQAYANLGQHNQAVYYCQKAIAIDSLAVQPYYLLAQIAEEKQDLEKAKLFFKRIIYLAPSSISAYLELAAIYDKEGNTNRAKKMLATALELLKQLPSSAIVEQQSSVTAGELVEYVKKLL</sequence>
<keyword evidence="6" id="KW-0802">TPR repeat</keyword>
<comment type="caution">
    <text evidence="8">The sequence shown here is derived from an EMBL/GenBank/DDBJ whole genome shotgun (WGS) entry which is preliminary data.</text>
</comment>
<dbReference type="PRINTS" id="PR00996">
    <property type="entry name" value="CHERMTFRASE"/>
</dbReference>
<dbReference type="SUPFAM" id="SSF48452">
    <property type="entry name" value="TPR-like"/>
    <property type="match status" value="1"/>
</dbReference>
<gene>
    <name evidence="8" type="ORF">ACE1CA_05105</name>
</gene>
<dbReference type="Pfam" id="PF13181">
    <property type="entry name" value="TPR_8"/>
    <property type="match status" value="2"/>
</dbReference>
<dbReference type="Gene3D" id="3.40.50.150">
    <property type="entry name" value="Vaccinia Virus protein VP39"/>
    <property type="match status" value="1"/>
</dbReference>
<feature type="repeat" description="TPR" evidence="6">
    <location>
        <begin position="455"/>
        <end position="488"/>
    </location>
</feature>
<dbReference type="CDD" id="cd02440">
    <property type="entry name" value="AdoMet_MTases"/>
    <property type="match status" value="1"/>
</dbReference>
<dbReference type="GO" id="GO:0008168">
    <property type="term" value="F:methyltransferase activity"/>
    <property type="evidence" value="ECO:0007669"/>
    <property type="project" value="UniProtKB-KW"/>
</dbReference>
<evidence type="ECO:0000313" key="8">
    <source>
        <dbReference type="EMBL" id="MFB2833892.1"/>
    </source>
</evidence>
<evidence type="ECO:0000256" key="4">
    <source>
        <dbReference type="ARBA" id="ARBA00022679"/>
    </source>
</evidence>
<feature type="repeat" description="TPR" evidence="6">
    <location>
        <begin position="421"/>
        <end position="454"/>
    </location>
</feature>
<dbReference type="GO" id="GO:0032259">
    <property type="term" value="P:methylation"/>
    <property type="evidence" value="ECO:0007669"/>
    <property type="project" value="UniProtKB-KW"/>
</dbReference>
<name>A0ABV4WFN5_9CYAN</name>
<dbReference type="Pfam" id="PF13431">
    <property type="entry name" value="TPR_17"/>
    <property type="match status" value="1"/>
</dbReference>
<dbReference type="PANTHER" id="PTHR24422:SF10">
    <property type="entry name" value="CHEMOTAXIS PROTEIN METHYLTRANSFERASE 2"/>
    <property type="match status" value="1"/>
</dbReference>
<dbReference type="InterPro" id="IPR011990">
    <property type="entry name" value="TPR-like_helical_dom_sf"/>
</dbReference>
<evidence type="ECO:0000256" key="5">
    <source>
        <dbReference type="ARBA" id="ARBA00022691"/>
    </source>
</evidence>
<dbReference type="EMBL" id="JBHFNT010000048">
    <property type="protein sequence ID" value="MFB2833892.1"/>
    <property type="molecule type" value="Genomic_DNA"/>
</dbReference>
<proteinExistence type="predicted"/>
<evidence type="ECO:0000256" key="1">
    <source>
        <dbReference type="ARBA" id="ARBA00001541"/>
    </source>
</evidence>
<dbReference type="InterPro" id="IPR029063">
    <property type="entry name" value="SAM-dependent_MTases_sf"/>
</dbReference>
<accession>A0ABV4WFN5</accession>
<dbReference type="PROSITE" id="PS50005">
    <property type="entry name" value="TPR"/>
    <property type="match status" value="2"/>
</dbReference>
<dbReference type="SMART" id="SM00138">
    <property type="entry name" value="MeTrc"/>
    <property type="match status" value="1"/>
</dbReference>
<comment type="catalytic activity">
    <reaction evidence="1">
        <text>L-glutamyl-[protein] + S-adenosyl-L-methionine = [protein]-L-glutamate 5-O-methyl ester + S-adenosyl-L-homocysteine</text>
        <dbReference type="Rhea" id="RHEA:24452"/>
        <dbReference type="Rhea" id="RHEA-COMP:10208"/>
        <dbReference type="Rhea" id="RHEA-COMP:10311"/>
        <dbReference type="ChEBI" id="CHEBI:29973"/>
        <dbReference type="ChEBI" id="CHEBI:57856"/>
        <dbReference type="ChEBI" id="CHEBI:59789"/>
        <dbReference type="ChEBI" id="CHEBI:82795"/>
        <dbReference type="EC" id="2.1.1.80"/>
    </reaction>
</comment>
<dbReference type="PROSITE" id="PS50123">
    <property type="entry name" value="CHER"/>
    <property type="match status" value="1"/>
</dbReference>
<dbReference type="SUPFAM" id="SSF47757">
    <property type="entry name" value="Chemotaxis receptor methyltransferase CheR, N-terminal domain"/>
    <property type="match status" value="1"/>
</dbReference>
<dbReference type="Gene3D" id="1.25.40.10">
    <property type="entry name" value="Tetratricopeptide repeat domain"/>
    <property type="match status" value="1"/>
</dbReference>
<evidence type="ECO:0000256" key="3">
    <source>
        <dbReference type="ARBA" id="ARBA00022603"/>
    </source>
</evidence>
<evidence type="ECO:0000259" key="7">
    <source>
        <dbReference type="PROSITE" id="PS50123"/>
    </source>
</evidence>
<dbReference type="PANTHER" id="PTHR24422">
    <property type="entry name" value="CHEMOTAXIS PROTEIN METHYLTRANSFERASE"/>
    <property type="match status" value="1"/>
</dbReference>
<evidence type="ECO:0000313" key="9">
    <source>
        <dbReference type="Proteomes" id="UP001576780"/>
    </source>
</evidence>
<feature type="domain" description="CheR-type methyltransferase" evidence="7">
    <location>
        <begin position="3"/>
        <end position="277"/>
    </location>
</feature>
<reference evidence="8 9" key="1">
    <citation type="submission" date="2024-09" db="EMBL/GenBank/DDBJ databases">
        <title>Floridaenema gen nov. (Aerosakkonemataceae, Aerosakkonematales ord. nov., Cyanobacteria) from benthic tropical and subtropical fresh waters, with the description of four new species.</title>
        <authorList>
            <person name="Moretto J.A."/>
            <person name="Berthold D.E."/>
            <person name="Lefler F.W."/>
            <person name="Huang I.-S."/>
            <person name="Laughinghouse H. IV."/>
        </authorList>
    </citation>
    <scope>NUCLEOTIDE SEQUENCE [LARGE SCALE GENOMIC DNA]</scope>
    <source>
        <strain evidence="8 9">BLCC-F167</strain>
    </source>
</reference>
<dbReference type="SMART" id="SM00028">
    <property type="entry name" value="TPR"/>
    <property type="match status" value="3"/>
</dbReference>
<keyword evidence="4" id="KW-0808">Transferase</keyword>
<keyword evidence="9" id="KW-1185">Reference proteome</keyword>
<dbReference type="Proteomes" id="UP001576780">
    <property type="component" value="Unassembled WGS sequence"/>
</dbReference>
<protein>
    <recommendedName>
        <fullName evidence="2">protein-glutamate O-methyltransferase</fullName>
        <ecNumber evidence="2">2.1.1.80</ecNumber>
    </recommendedName>
</protein>
<dbReference type="Pfam" id="PF01739">
    <property type="entry name" value="CheR"/>
    <property type="match status" value="1"/>
</dbReference>
<dbReference type="InterPro" id="IPR019734">
    <property type="entry name" value="TPR_rpt"/>
</dbReference>
<evidence type="ECO:0000256" key="2">
    <source>
        <dbReference type="ARBA" id="ARBA00012534"/>
    </source>
</evidence>
<dbReference type="InterPro" id="IPR000780">
    <property type="entry name" value="CheR_MeTrfase"/>
</dbReference>
<dbReference type="EC" id="2.1.1.80" evidence="2"/>
<dbReference type="InterPro" id="IPR022642">
    <property type="entry name" value="CheR_C"/>
</dbReference>
<dbReference type="InterPro" id="IPR050903">
    <property type="entry name" value="Bact_Chemotaxis_MeTrfase"/>
</dbReference>
<dbReference type="Gene3D" id="1.10.155.10">
    <property type="entry name" value="Chemotaxis receptor methyltransferase CheR, N-terminal domain"/>
    <property type="match status" value="1"/>
</dbReference>
<dbReference type="SUPFAM" id="SSF53335">
    <property type="entry name" value="S-adenosyl-L-methionine-dependent methyltransferases"/>
    <property type="match status" value="1"/>
</dbReference>